<keyword evidence="3 6" id="KW-0812">Transmembrane</keyword>
<dbReference type="Proteomes" id="UP000594435">
    <property type="component" value="Chromosome 1"/>
</dbReference>
<evidence type="ECO:0000313" key="7">
    <source>
        <dbReference type="EMBL" id="QPL53092.1"/>
    </source>
</evidence>
<name>A0AAJ4LTQ2_9VIBR</name>
<dbReference type="AlphaFoldDB" id="A0AAJ4LTQ2"/>
<evidence type="ECO:0000313" key="8">
    <source>
        <dbReference type="Proteomes" id="UP000594435"/>
    </source>
</evidence>
<evidence type="ECO:0000256" key="1">
    <source>
        <dbReference type="ARBA" id="ARBA00004167"/>
    </source>
</evidence>
<evidence type="ECO:0000256" key="5">
    <source>
        <dbReference type="ARBA" id="ARBA00023136"/>
    </source>
</evidence>
<evidence type="ECO:0000256" key="2">
    <source>
        <dbReference type="ARBA" id="ARBA00022481"/>
    </source>
</evidence>
<dbReference type="Gene3D" id="3.30.700.10">
    <property type="entry name" value="Glycoprotein, Type 4 Pilin"/>
    <property type="match status" value="1"/>
</dbReference>
<gene>
    <name evidence="7" type="ORF">I3X05_13985</name>
</gene>
<proteinExistence type="predicted"/>
<dbReference type="GO" id="GO:0007155">
    <property type="term" value="P:cell adhesion"/>
    <property type="evidence" value="ECO:0007669"/>
    <property type="project" value="InterPro"/>
</dbReference>
<keyword evidence="5 6" id="KW-0472">Membrane</keyword>
<keyword evidence="2" id="KW-0488">Methylation</keyword>
<reference evidence="7 8" key="1">
    <citation type="submission" date="2020-11" db="EMBL/GenBank/DDBJ databases">
        <title>Complete and Circularized Genome Assembly of a human isolate of Vibrio navarrensis biotype pommerensis with MiSeq and MinION Sequence Data.</title>
        <authorList>
            <person name="Schwartz K."/>
            <person name="Borowiak M."/>
            <person name="Deneke C."/>
            <person name="Balau V."/>
            <person name="Metelmann C."/>
            <person name="Strauch E."/>
        </authorList>
    </citation>
    <scope>NUCLEOTIDE SEQUENCE [LARGE SCALE GENOMIC DNA]</scope>
    <source>
        <strain evidence="7 8">20-VB00237</strain>
    </source>
</reference>
<dbReference type="RefSeq" id="WP_045571203.1">
    <property type="nucleotide sequence ID" value="NZ_CP065217.1"/>
</dbReference>
<dbReference type="InterPro" id="IPR012902">
    <property type="entry name" value="N_methyl_site"/>
</dbReference>
<dbReference type="GO" id="GO:0009289">
    <property type="term" value="C:pilus"/>
    <property type="evidence" value="ECO:0007669"/>
    <property type="project" value="InterPro"/>
</dbReference>
<protein>
    <submittedName>
        <fullName evidence="7">Prepilin-type N-terminal cleavage/methylation domain-containing protein</fullName>
    </submittedName>
</protein>
<evidence type="ECO:0000256" key="4">
    <source>
        <dbReference type="ARBA" id="ARBA00022989"/>
    </source>
</evidence>
<dbReference type="NCBIfam" id="TIGR02532">
    <property type="entry name" value="IV_pilin_GFxxxE"/>
    <property type="match status" value="1"/>
</dbReference>
<accession>A0AAJ4LTQ2</accession>
<dbReference type="PANTHER" id="PTHR30093">
    <property type="entry name" value="GENERAL SECRETION PATHWAY PROTEIN G"/>
    <property type="match status" value="1"/>
</dbReference>
<dbReference type="PANTHER" id="PTHR30093:SF44">
    <property type="entry name" value="TYPE II SECRETION SYSTEM CORE PROTEIN G"/>
    <property type="match status" value="1"/>
</dbReference>
<dbReference type="Pfam" id="PF07963">
    <property type="entry name" value="N_methyl"/>
    <property type="match status" value="1"/>
</dbReference>
<organism evidence="7 8">
    <name type="scientific">Vibrio navarrensis</name>
    <dbReference type="NCBI Taxonomy" id="29495"/>
    <lineage>
        <taxon>Bacteria</taxon>
        <taxon>Pseudomonadati</taxon>
        <taxon>Pseudomonadota</taxon>
        <taxon>Gammaproteobacteria</taxon>
        <taxon>Vibrionales</taxon>
        <taxon>Vibrionaceae</taxon>
        <taxon>Vibrio</taxon>
    </lineage>
</organism>
<dbReference type="EMBL" id="CP065217">
    <property type="protein sequence ID" value="QPL53092.1"/>
    <property type="molecule type" value="Genomic_DNA"/>
</dbReference>
<feature type="transmembrane region" description="Helical" evidence="6">
    <location>
        <begin position="12"/>
        <end position="36"/>
    </location>
</feature>
<dbReference type="PROSITE" id="PS00409">
    <property type="entry name" value="PROKAR_NTER_METHYL"/>
    <property type="match status" value="1"/>
</dbReference>
<keyword evidence="4 6" id="KW-1133">Transmembrane helix</keyword>
<comment type="subcellular location">
    <subcellularLocation>
        <location evidence="1">Membrane</location>
        <topology evidence="1">Single-pass membrane protein</topology>
    </subcellularLocation>
</comment>
<dbReference type="SUPFAM" id="SSF54523">
    <property type="entry name" value="Pili subunits"/>
    <property type="match status" value="1"/>
</dbReference>
<sequence>MKQHNRVTKQQGFTLIELMIVVAIIGVLTAVAMPAYKSYVTKSELAAGSATVRNLLTNIDMFHQEKGTYVGMTLADIGATQTMSGLGDLALTDLTVSTASATFTFDNSSVNTAVIKYAKSSTGWVCAITANSASAVTSETKPKGCS</sequence>
<evidence type="ECO:0000256" key="6">
    <source>
        <dbReference type="SAM" id="Phobius"/>
    </source>
</evidence>
<dbReference type="InterPro" id="IPR045584">
    <property type="entry name" value="Pilin-like"/>
</dbReference>
<evidence type="ECO:0000256" key="3">
    <source>
        <dbReference type="ARBA" id="ARBA00022692"/>
    </source>
</evidence>
<dbReference type="GO" id="GO:0016020">
    <property type="term" value="C:membrane"/>
    <property type="evidence" value="ECO:0007669"/>
    <property type="project" value="UniProtKB-SubCell"/>
</dbReference>